<dbReference type="EMBL" id="JAWDJX010000004">
    <property type="protein sequence ID" value="KAK3057041.1"/>
    <property type="molecule type" value="Genomic_DNA"/>
</dbReference>
<feature type="compositionally biased region" description="Low complexity" evidence="1">
    <location>
        <begin position="639"/>
        <end position="657"/>
    </location>
</feature>
<evidence type="ECO:0000313" key="2">
    <source>
        <dbReference type="EMBL" id="KAK3057041.1"/>
    </source>
</evidence>
<accession>A0AAJ0GGD6</accession>
<comment type="caution">
    <text evidence="2">The sequence shown here is derived from an EMBL/GenBank/DDBJ whole genome shotgun (WGS) entry which is preliminary data.</text>
</comment>
<feature type="region of interest" description="Disordered" evidence="1">
    <location>
        <begin position="589"/>
        <end position="665"/>
    </location>
</feature>
<evidence type="ECO:0000256" key="1">
    <source>
        <dbReference type="SAM" id="MobiDB-lite"/>
    </source>
</evidence>
<feature type="region of interest" description="Disordered" evidence="1">
    <location>
        <begin position="1"/>
        <end position="26"/>
    </location>
</feature>
<feature type="compositionally biased region" description="Low complexity" evidence="1">
    <location>
        <begin position="595"/>
        <end position="605"/>
    </location>
</feature>
<protein>
    <submittedName>
        <fullName evidence="2">Uncharacterized protein</fullName>
    </submittedName>
</protein>
<dbReference type="AlphaFoldDB" id="A0AAJ0GGD6"/>
<name>A0AAJ0GGD6_9PEZI</name>
<reference evidence="2" key="1">
    <citation type="submission" date="2023-04" db="EMBL/GenBank/DDBJ databases">
        <title>Black Yeasts Isolated from many extreme environments.</title>
        <authorList>
            <person name="Coleine C."/>
            <person name="Stajich J.E."/>
            <person name="Selbmann L."/>
        </authorList>
    </citation>
    <scope>NUCLEOTIDE SEQUENCE</scope>
    <source>
        <strain evidence="2">CCFEE 5312</strain>
    </source>
</reference>
<sequence>MWKQPRRHRGPESSTSRKPSSTAQNPVSTADFTFGLEFEFIFVSLKRSPDKDEYDAWGPNAFAVGIVRETLMQPLQARCRICAKLVCVKIPLHDSPVARREWENDYDVWEVDSEPMFPRDHEMNAAGGGLLGFGGPYLWHGVEIKSRILHPQRCLHAPSTDGGHIHEVSFEEEVRAVLTALQRRFCEFKDGQRQYHYLYPSDEASIHVHVGNDLKGVGIETIKKVLCMSLAFERQIDSIQATHRISGTDVATRPLFYPDRPHPSKCGNIIPPPSWYRKLDCSVYNVGLADGFLYQSYTRRRHAEGGIEVPSTVADYVYPISAYDHPLVRKASEGYDIDSWLTLVSHAPTISSLLDMYTGYPKSTTINIKQSNPKMNPYQYKKTIEFRQHRATLQAEAVVSWLQYVVAMVGFCESNSMAALLALVNRNSRTRRADFDFPMLCRTIGCGDDVVAHYKNQLAGDYSHTLRQQDKVDADQTARTRAEPLAELALHSISRERDDINPKHVHKRLREKLLMGGYGQFSREYIDEVLGSAHVSEQEREKITLGYRAPVHVADYVQPTLSTYDSEYEGSSGDDPYERLRDTVAAAFIDEPRGRTGPAAGRRYGTPPPEVLPGPSEQMAAHQMGRSHSPRVDIDLQWRSPSTALSTSSRRTSNSSRSRSKARSQ</sequence>
<evidence type="ECO:0000313" key="3">
    <source>
        <dbReference type="Proteomes" id="UP001271007"/>
    </source>
</evidence>
<gene>
    <name evidence="2" type="ORF">LTR09_002079</name>
</gene>
<organism evidence="2 3">
    <name type="scientific">Extremus antarcticus</name>
    <dbReference type="NCBI Taxonomy" id="702011"/>
    <lineage>
        <taxon>Eukaryota</taxon>
        <taxon>Fungi</taxon>
        <taxon>Dikarya</taxon>
        <taxon>Ascomycota</taxon>
        <taxon>Pezizomycotina</taxon>
        <taxon>Dothideomycetes</taxon>
        <taxon>Dothideomycetidae</taxon>
        <taxon>Mycosphaerellales</taxon>
        <taxon>Extremaceae</taxon>
        <taxon>Extremus</taxon>
    </lineage>
</organism>
<dbReference type="PANTHER" id="PTHR36847:SF1">
    <property type="entry name" value="AMIDOLIGASE ENZYME"/>
    <property type="match status" value="1"/>
</dbReference>
<dbReference type="Proteomes" id="UP001271007">
    <property type="component" value="Unassembled WGS sequence"/>
</dbReference>
<dbReference type="PANTHER" id="PTHR36847">
    <property type="entry name" value="AMIDOLIGASE ENZYME"/>
    <property type="match status" value="1"/>
</dbReference>
<proteinExistence type="predicted"/>
<keyword evidence="3" id="KW-1185">Reference proteome</keyword>
<feature type="compositionally biased region" description="Polar residues" evidence="1">
    <location>
        <begin position="12"/>
        <end position="26"/>
    </location>
</feature>